<keyword evidence="4 8" id="KW-0175">Coiled coil</keyword>
<dbReference type="NCBIfam" id="NF003413">
    <property type="entry name" value="PRK04778.1-7"/>
    <property type="match status" value="1"/>
</dbReference>
<dbReference type="EMBL" id="JABTTE010000005">
    <property type="protein sequence ID" value="NSL51309.1"/>
    <property type="molecule type" value="Genomic_DNA"/>
</dbReference>
<dbReference type="GO" id="GO:0000917">
    <property type="term" value="P:division septum assembly"/>
    <property type="evidence" value="ECO:0007669"/>
    <property type="project" value="UniProtKB-KW"/>
</dbReference>
<keyword evidence="10" id="KW-1185">Reference proteome</keyword>
<feature type="coiled-coil region" evidence="8">
    <location>
        <begin position="317"/>
        <end position="431"/>
    </location>
</feature>
<dbReference type="GO" id="GO:0005886">
    <property type="term" value="C:plasma membrane"/>
    <property type="evidence" value="ECO:0007669"/>
    <property type="project" value="UniProtKB-SubCell"/>
</dbReference>
<comment type="function">
    <text evidence="8">Negative regulator of FtsZ ring formation; modulates the frequency and position of FtsZ ring formation. Inhibits FtsZ ring formation at polar sites. Interacts either with FtsZ or with one of its binding partners to promote depolymerization.</text>
</comment>
<keyword evidence="2 8" id="KW-0812">Transmembrane</keyword>
<evidence type="ECO:0000313" key="9">
    <source>
        <dbReference type="EMBL" id="NSL51309.1"/>
    </source>
</evidence>
<keyword evidence="8" id="KW-1003">Cell membrane</keyword>
<comment type="subcellular location">
    <subcellularLocation>
        <location evidence="8">Cell membrane</location>
        <topology evidence="8">Single-pass membrane protein</topology>
    </subcellularLocation>
    <text evidence="8">Colocalized with FtsZ to the nascent septal site.</text>
</comment>
<comment type="similarity">
    <text evidence="8">Belongs to the EzrA family.</text>
</comment>
<keyword evidence="3 8" id="KW-1133">Transmembrane helix</keyword>
<keyword evidence="1 8" id="KW-0132">Cell division</keyword>
<dbReference type="AlphaFoldDB" id="A0A8J8KAX2"/>
<evidence type="ECO:0000256" key="2">
    <source>
        <dbReference type="ARBA" id="ARBA00022692"/>
    </source>
</evidence>
<keyword evidence="7 8" id="KW-0131">Cell cycle</keyword>
<organism evidence="9 10">
    <name type="scientific">Calidifontibacillus erzurumensis</name>
    <dbReference type="NCBI Taxonomy" id="2741433"/>
    <lineage>
        <taxon>Bacteria</taxon>
        <taxon>Bacillati</taxon>
        <taxon>Bacillota</taxon>
        <taxon>Bacilli</taxon>
        <taxon>Bacillales</taxon>
        <taxon>Bacillaceae</taxon>
        <taxon>Calidifontibacillus/Schinkia group</taxon>
        <taxon>Calidifontibacillus</taxon>
    </lineage>
</organism>
<dbReference type="HAMAP" id="MF_00728">
    <property type="entry name" value="EzrA"/>
    <property type="match status" value="1"/>
</dbReference>
<evidence type="ECO:0000256" key="7">
    <source>
        <dbReference type="ARBA" id="ARBA00023306"/>
    </source>
</evidence>
<evidence type="ECO:0000313" key="10">
    <source>
        <dbReference type="Proteomes" id="UP000625804"/>
    </source>
</evidence>
<name>A0A8J8KAX2_9BACI</name>
<reference evidence="9" key="1">
    <citation type="submission" date="2020-06" db="EMBL/GenBank/DDBJ databases">
        <title>A novel thermopfilic bacterium from Erzurum, Turkey.</title>
        <authorList>
            <person name="Adiguzel A."/>
            <person name="Ay H."/>
            <person name="Baltaci M.O."/>
        </authorList>
    </citation>
    <scope>NUCLEOTIDE SEQUENCE</scope>
    <source>
        <strain evidence="9">P2</strain>
    </source>
</reference>
<evidence type="ECO:0000256" key="1">
    <source>
        <dbReference type="ARBA" id="ARBA00022618"/>
    </source>
</evidence>
<evidence type="ECO:0000256" key="6">
    <source>
        <dbReference type="ARBA" id="ARBA00023210"/>
    </source>
</evidence>
<proteinExistence type="inferred from homology"/>
<evidence type="ECO:0000256" key="5">
    <source>
        <dbReference type="ARBA" id="ARBA00023136"/>
    </source>
</evidence>
<gene>
    <name evidence="8 9" type="primary">ezrA</name>
    <name evidence="9" type="ORF">HR057_05930</name>
</gene>
<feature type="coiled-coil region" evidence="8">
    <location>
        <begin position="98"/>
        <end position="143"/>
    </location>
</feature>
<keyword evidence="5 8" id="KW-0472">Membrane</keyword>
<dbReference type="GO" id="GO:0005940">
    <property type="term" value="C:septin ring"/>
    <property type="evidence" value="ECO:0007669"/>
    <property type="project" value="InterPro"/>
</dbReference>
<protein>
    <recommendedName>
        <fullName evidence="8">Septation ring formation regulator EzrA</fullName>
    </recommendedName>
</protein>
<dbReference type="Proteomes" id="UP000625804">
    <property type="component" value="Unassembled WGS sequence"/>
</dbReference>
<feature type="topological domain" description="Extracellular" evidence="8">
    <location>
        <begin position="1"/>
        <end position="2"/>
    </location>
</feature>
<accession>A0A8J8KAX2</accession>
<sequence>MEYLLIIILLLVAIIVYGFLKRKKIYAEVDRLESWKLRILNEPVTDEIAKVKQLNMTGQTEEKFESWRVTWDEIVTNELPAIDDLLFEAEEAADRYRFKKANQINRQIRSILEEIEKKIANILEELQELIGSEEKNKVEIEELKGLLKEQRKILLVSRHSFGSAIIQLEKNLEDIVDMFHQFDEATKGGNYLEAREIVLKIRSELENIAWKIDEIPKLLSYCHQQLPSQIQDLKNGKEEMIQAGYMIDHLEIDKELEKIEGEIITYLRKIEQNDIAEAKEGIADIQERIEQIYDCLEKEAIAKQIVTKETPMLQPLINEIEDQAEQAKMESESVQQIYHLKDKDLEDQRKIEKKVAQTVAKYEDLLRRIEENMEPATKLREEMEEIKGNIKSINELYIQFSEMMHTLRKDEREAKEKIAQMKKILVEARALIRKNHLPGLPVNLLKAFETAEANLKAVSYKLEETPLDMYAVNNLLEEAQNAVNKVHEQTVEMVEKAMLVEQIIQYGNRYRSKNPVLAAQLLEAEQIFRMYDYDLALEQAATALEEVEPGALKKVEELMKSRSI</sequence>
<keyword evidence="6 8" id="KW-0717">Septation</keyword>
<dbReference type="InterPro" id="IPR010379">
    <property type="entry name" value="EzrA"/>
</dbReference>
<dbReference type="Pfam" id="PF06160">
    <property type="entry name" value="EzrA"/>
    <property type="match status" value="1"/>
</dbReference>
<evidence type="ECO:0000256" key="3">
    <source>
        <dbReference type="ARBA" id="ARBA00022989"/>
    </source>
</evidence>
<dbReference type="RefSeq" id="WP_173730515.1">
    <property type="nucleotide sequence ID" value="NZ_JABTTE010000005.1"/>
</dbReference>
<evidence type="ECO:0000256" key="4">
    <source>
        <dbReference type="ARBA" id="ARBA00023054"/>
    </source>
</evidence>
<comment type="caution">
    <text evidence="9">The sequence shown here is derived from an EMBL/GenBank/DDBJ whole genome shotgun (WGS) entry which is preliminary data.</text>
</comment>
<feature type="topological domain" description="Cytoplasmic" evidence="8">
    <location>
        <begin position="22"/>
        <end position="564"/>
    </location>
</feature>
<evidence type="ECO:0000256" key="8">
    <source>
        <dbReference type="HAMAP-Rule" id="MF_00728"/>
    </source>
</evidence>
<dbReference type="GO" id="GO:0000921">
    <property type="term" value="P:septin ring assembly"/>
    <property type="evidence" value="ECO:0007669"/>
    <property type="project" value="InterPro"/>
</dbReference>